<dbReference type="PROSITE" id="PS51128">
    <property type="entry name" value="ZF_DKSA_2"/>
    <property type="match status" value="1"/>
</dbReference>
<dbReference type="InterPro" id="IPR014240">
    <property type="entry name" value="YteA"/>
</dbReference>
<dbReference type="Proteomes" id="UP001589609">
    <property type="component" value="Unassembled WGS sequence"/>
</dbReference>
<dbReference type="SUPFAM" id="SSF109635">
    <property type="entry name" value="DnaK suppressor protein DksA, alpha-hairpin domain"/>
    <property type="match status" value="1"/>
</dbReference>
<feature type="domain" description="Zinc finger DksA/TraR C4-type" evidence="5">
    <location>
        <begin position="87"/>
        <end position="111"/>
    </location>
</feature>
<dbReference type="PANTHER" id="PTHR33823:SF4">
    <property type="entry name" value="GENERAL STRESS PROTEIN 16O"/>
    <property type="match status" value="1"/>
</dbReference>
<evidence type="ECO:0000256" key="3">
    <source>
        <dbReference type="ARBA" id="ARBA00022833"/>
    </source>
</evidence>
<dbReference type="InterPro" id="IPR037187">
    <property type="entry name" value="DnaK_N"/>
</dbReference>
<name>A0ABV5W8V2_9BACI</name>
<dbReference type="Gene3D" id="1.20.120.910">
    <property type="entry name" value="DksA, coiled-coil domain"/>
    <property type="match status" value="1"/>
</dbReference>
<protein>
    <submittedName>
        <fullName evidence="6">TraR/DksA C4-type zinc finger protein</fullName>
    </submittedName>
</protein>
<dbReference type="RefSeq" id="WP_379947251.1">
    <property type="nucleotide sequence ID" value="NZ_JBHMAF010000002.1"/>
</dbReference>
<sequence length="246" mass="28941">MLSQQQLDEFKARLLHEEKELEYSIQMHHNNDKDGMRDATSELSLYDNHPGDTATDLFEREKDFGIIEFREKQLADVRYALEKIENGTYGICEVSGEEIPFERLEAMPTATTLIEHTHNKLRLDIRPVEEEVLYPPFGIHDMDNKRENVAYDSEDSWQDVANYGTSETPSDFERRDSKHYNSMFNESDEPIGYVESFENFIGTDIYGKNPQVYPGDDHERYEDMIDDYDEQAYRGDLSENNYYPRQ</sequence>
<proteinExistence type="predicted"/>
<comment type="caution">
    <text evidence="6">The sequence shown here is derived from an EMBL/GenBank/DDBJ whole genome shotgun (WGS) entry which is preliminary data.</text>
</comment>
<dbReference type="Pfam" id="PF01258">
    <property type="entry name" value="zf-dskA_traR"/>
    <property type="match status" value="1"/>
</dbReference>
<keyword evidence="2" id="KW-0863">Zinc-finger</keyword>
<evidence type="ECO:0000256" key="2">
    <source>
        <dbReference type="ARBA" id="ARBA00022771"/>
    </source>
</evidence>
<dbReference type="PANTHER" id="PTHR33823">
    <property type="entry name" value="RNA POLYMERASE-BINDING TRANSCRIPTION FACTOR DKSA-RELATED"/>
    <property type="match status" value="1"/>
</dbReference>
<keyword evidence="3" id="KW-0862">Zinc</keyword>
<evidence type="ECO:0000256" key="1">
    <source>
        <dbReference type="ARBA" id="ARBA00022723"/>
    </source>
</evidence>
<evidence type="ECO:0000256" key="4">
    <source>
        <dbReference type="PROSITE-ProRule" id="PRU00510"/>
    </source>
</evidence>
<evidence type="ECO:0000259" key="5">
    <source>
        <dbReference type="Pfam" id="PF01258"/>
    </source>
</evidence>
<reference evidence="6 7" key="1">
    <citation type="submission" date="2024-09" db="EMBL/GenBank/DDBJ databases">
        <authorList>
            <person name="Sun Q."/>
            <person name="Mori K."/>
        </authorList>
    </citation>
    <scope>NUCLEOTIDE SEQUENCE [LARGE SCALE GENOMIC DNA]</scope>
    <source>
        <strain evidence="6 7">JCM 11201</strain>
    </source>
</reference>
<organism evidence="6 7">
    <name type="scientific">Ectobacillus funiculus</name>
    <dbReference type="NCBI Taxonomy" id="137993"/>
    <lineage>
        <taxon>Bacteria</taxon>
        <taxon>Bacillati</taxon>
        <taxon>Bacillota</taxon>
        <taxon>Bacilli</taxon>
        <taxon>Bacillales</taxon>
        <taxon>Bacillaceae</taxon>
        <taxon>Ectobacillus</taxon>
    </lineage>
</organism>
<keyword evidence="7" id="KW-1185">Reference proteome</keyword>
<evidence type="ECO:0000313" key="6">
    <source>
        <dbReference type="EMBL" id="MFB9757007.1"/>
    </source>
</evidence>
<keyword evidence="1" id="KW-0479">Metal-binding</keyword>
<dbReference type="InterPro" id="IPR000962">
    <property type="entry name" value="Znf_DskA_TraR"/>
</dbReference>
<dbReference type="NCBIfam" id="TIGR02890">
    <property type="entry name" value="bacill_yteA"/>
    <property type="match status" value="1"/>
</dbReference>
<dbReference type="EMBL" id="JBHMAF010000002">
    <property type="protein sequence ID" value="MFB9757007.1"/>
    <property type="molecule type" value="Genomic_DNA"/>
</dbReference>
<gene>
    <name evidence="6" type="ORF">ACFFMS_00335</name>
</gene>
<feature type="zinc finger region" description="dksA C4-type" evidence="4">
    <location>
        <begin position="92"/>
        <end position="116"/>
    </location>
</feature>
<evidence type="ECO:0000313" key="7">
    <source>
        <dbReference type="Proteomes" id="UP001589609"/>
    </source>
</evidence>
<accession>A0ABV5W8V2</accession>